<name>A0AAJ1AKY7_9BACT</name>
<feature type="domain" description="DUF2779" evidence="1">
    <location>
        <begin position="275"/>
        <end position="396"/>
    </location>
</feature>
<sequence>MLWWMVHEPEAPELAAGEELQRVIFERGRRVGELARTFVPGGVLIDLPHHEIERRLADTALAIADGAPVVYEASFLEDGIFVAVDILQRRRDGFVLVEVKATLDIKNEHIPDVAVQTHVVRRAGLVVTRAEVMHLNRECRHPDLSNLFVRENVTSLIRSPLRAVPKQAGELLSTLAGPLPEVKTGPHCTTPYACPFIKRCWPPLPVHHVSTLYGIRKAKAEEYVADGYKTLFDLPRKFAASPTARRQIRSVRAGEVIVERDLRRALASMAPPIAFLDFETVNPAIPVWPGCRPYALVPVQFSCHVLKADGVEHRAWLTEGPDDPREQLAHALIAACAGVNTVLAYNAPFEQRCIDGLIEVLPHMEGELVALSRRIRDLLPIVRDHVYHPDFGGSFSIKKVLPALVPGLGYNDLEIQDGGSASAALETLLLGADALTATERQVLRHNLLRYCERDSMGMVRLYERLRALAGLR</sequence>
<accession>A0AAJ1AKY7</accession>
<gene>
    <name evidence="2" type="ORF">K8G79_08265</name>
</gene>
<proteinExistence type="predicted"/>
<evidence type="ECO:0000313" key="2">
    <source>
        <dbReference type="EMBL" id="MBZ0160112.1"/>
    </source>
</evidence>
<comment type="caution">
    <text evidence="2">The sequence shown here is derived from an EMBL/GenBank/DDBJ whole genome shotgun (WGS) entry which is preliminary data.</text>
</comment>
<evidence type="ECO:0000313" key="3">
    <source>
        <dbReference type="Proteomes" id="UP001197609"/>
    </source>
</evidence>
<reference evidence="2 3" key="1">
    <citation type="journal article" date="2021" name="bioRxiv">
        <title>Unraveling nitrogen, sulfur and carbon metabolic pathways and microbial community transcriptional responses to substrate deprivation and toxicity stresses in a bioreactor mimicking anoxic brackish coastal sediment conditions.</title>
        <authorList>
            <person name="Martins P.D."/>
            <person name="Echeveste M.J."/>
            <person name="Arshad A."/>
            <person name="Kurth J."/>
            <person name="Ouboter H."/>
            <person name="Jetten M.S.M."/>
            <person name="Welte C.U."/>
        </authorList>
    </citation>
    <scope>NUCLEOTIDE SEQUENCE [LARGE SCALE GENOMIC DNA]</scope>
    <source>
        <strain evidence="2">MAG_38</strain>
    </source>
</reference>
<dbReference type="AlphaFoldDB" id="A0AAJ1AKY7"/>
<dbReference type="Proteomes" id="UP001197609">
    <property type="component" value="Unassembled WGS sequence"/>
</dbReference>
<organism evidence="2 3">
    <name type="scientific">Candidatus Methylomirabilis tolerans</name>
    <dbReference type="NCBI Taxonomy" id="3123416"/>
    <lineage>
        <taxon>Bacteria</taxon>
        <taxon>Candidatus Methylomirabilota</taxon>
        <taxon>Candidatus Methylomirabilia</taxon>
        <taxon>Candidatus Methylomirabilales</taxon>
        <taxon>Candidatus Methylomirabilaceae</taxon>
        <taxon>Candidatus Methylomirabilis</taxon>
    </lineage>
</organism>
<evidence type="ECO:0000259" key="1">
    <source>
        <dbReference type="Pfam" id="PF11074"/>
    </source>
</evidence>
<dbReference type="InterPro" id="IPR021301">
    <property type="entry name" value="DUF2779"/>
</dbReference>
<dbReference type="EMBL" id="JAIOIU010000102">
    <property type="protein sequence ID" value="MBZ0160112.1"/>
    <property type="molecule type" value="Genomic_DNA"/>
</dbReference>
<protein>
    <submittedName>
        <fullName evidence="2">DUF2779 domain-containing protein</fullName>
    </submittedName>
</protein>
<dbReference type="Pfam" id="PF11074">
    <property type="entry name" value="DUF2779"/>
    <property type="match status" value="1"/>
</dbReference>